<reference evidence="1 2" key="1">
    <citation type="submission" date="2024-04" db="EMBL/GenBank/DDBJ databases">
        <title>Tritrichomonas musculus Genome.</title>
        <authorList>
            <person name="Alves-Ferreira E."/>
            <person name="Grigg M."/>
            <person name="Lorenzi H."/>
            <person name="Galac M."/>
        </authorList>
    </citation>
    <scope>NUCLEOTIDE SEQUENCE [LARGE SCALE GENOMIC DNA]</scope>
    <source>
        <strain evidence="1 2">EAF2021</strain>
    </source>
</reference>
<organism evidence="1 2">
    <name type="scientific">Tritrichomonas musculus</name>
    <dbReference type="NCBI Taxonomy" id="1915356"/>
    <lineage>
        <taxon>Eukaryota</taxon>
        <taxon>Metamonada</taxon>
        <taxon>Parabasalia</taxon>
        <taxon>Tritrichomonadida</taxon>
        <taxon>Tritrichomonadidae</taxon>
        <taxon>Tritrichomonas</taxon>
    </lineage>
</organism>
<keyword evidence="2" id="KW-1185">Reference proteome</keyword>
<evidence type="ECO:0000313" key="1">
    <source>
        <dbReference type="EMBL" id="KAK8857424.1"/>
    </source>
</evidence>
<proteinExistence type="predicted"/>
<accession>A0ABR2I5U8</accession>
<comment type="caution">
    <text evidence="1">The sequence shown here is derived from an EMBL/GenBank/DDBJ whole genome shotgun (WGS) entry which is preliminary data.</text>
</comment>
<evidence type="ECO:0000313" key="2">
    <source>
        <dbReference type="Proteomes" id="UP001470230"/>
    </source>
</evidence>
<dbReference type="EMBL" id="JAPFFF010000020">
    <property type="protein sequence ID" value="KAK8857424.1"/>
    <property type="molecule type" value="Genomic_DNA"/>
</dbReference>
<dbReference type="Proteomes" id="UP001470230">
    <property type="component" value="Unassembled WGS sequence"/>
</dbReference>
<sequence>MTKTGRYGTSSTNCPSNVIATEPCGKRAWFNPSSQGNDPPTFSYTFRGERYQIYGK</sequence>
<gene>
    <name evidence="1" type="ORF">M9Y10_015829</name>
</gene>
<name>A0ABR2I5U8_9EUKA</name>
<protein>
    <submittedName>
        <fullName evidence="1">Uncharacterized protein</fullName>
    </submittedName>
</protein>